<evidence type="ECO:0000256" key="3">
    <source>
        <dbReference type="ARBA" id="ARBA00011071"/>
    </source>
</evidence>
<gene>
    <name evidence="14" type="primary">GPI14_1</name>
    <name evidence="14" type="ORF">GRS66_002804</name>
</gene>
<evidence type="ECO:0000256" key="5">
    <source>
        <dbReference type="ARBA" id="ARBA00022502"/>
    </source>
</evidence>
<dbReference type="GO" id="GO:0051751">
    <property type="term" value="F:alpha-1,4-mannosyltransferase activity"/>
    <property type="evidence" value="ECO:0007669"/>
    <property type="project" value="InterPro"/>
</dbReference>
<organism evidence="14 15">
    <name type="scientific">Saccharomyces pastorianus</name>
    <name type="common">Lager yeast</name>
    <name type="synonym">Saccharomyces cerevisiae x Saccharomyces eubayanus</name>
    <dbReference type="NCBI Taxonomy" id="27292"/>
    <lineage>
        <taxon>Eukaryota</taxon>
        <taxon>Fungi</taxon>
        <taxon>Dikarya</taxon>
        <taxon>Ascomycota</taxon>
        <taxon>Saccharomycotina</taxon>
        <taxon>Saccharomycetes</taxon>
        <taxon>Saccharomycetales</taxon>
        <taxon>Saccharomycetaceae</taxon>
        <taxon>Saccharomyces</taxon>
    </lineage>
</organism>
<keyword evidence="15" id="KW-1185">Reference proteome</keyword>
<reference evidence="14 15" key="1">
    <citation type="journal article" date="2019" name="BMC Genomics">
        <title>Chromosome level assembly and comparative genome analysis confirm lager-brewing yeasts originated from a single hybridization.</title>
        <authorList>
            <person name="Salazar A.N."/>
            <person name="Gorter de Vries A.R."/>
            <person name="van den Broek M."/>
            <person name="Brouwers N."/>
            <person name="de la Torre Cortes P."/>
            <person name="Kuijpers N.G.A."/>
            <person name="Daran J.G."/>
            <person name="Abeel T."/>
        </authorList>
    </citation>
    <scope>NUCLEOTIDE SEQUENCE [LARGE SCALE GENOMIC DNA]</scope>
    <source>
        <strain evidence="14 15">CBS 1483</strain>
    </source>
</reference>
<dbReference type="GO" id="GO:1990529">
    <property type="term" value="C:glycosylphosphatidylinositol-mannosyltransferase I complex"/>
    <property type="evidence" value="ECO:0007669"/>
    <property type="project" value="TreeGrafter"/>
</dbReference>
<evidence type="ECO:0000256" key="9">
    <source>
        <dbReference type="ARBA" id="ARBA00022824"/>
    </source>
</evidence>
<comment type="subcellular location">
    <subcellularLocation>
        <location evidence="1 13">Endoplasmic reticulum membrane</location>
        <topology evidence="1 13">Multi-pass membrane protein</topology>
    </subcellularLocation>
</comment>
<evidence type="ECO:0000256" key="7">
    <source>
        <dbReference type="ARBA" id="ARBA00022679"/>
    </source>
</evidence>
<dbReference type="OrthoDB" id="1741594at2759"/>
<keyword evidence="9 13" id="KW-0256">Endoplasmic reticulum</keyword>
<dbReference type="PANTHER" id="PTHR12886">
    <property type="entry name" value="PIG-M MANNOSYLTRANSFERASE"/>
    <property type="match status" value="1"/>
</dbReference>
<evidence type="ECO:0000256" key="1">
    <source>
        <dbReference type="ARBA" id="ARBA00004477"/>
    </source>
</evidence>
<feature type="transmembrane region" description="Helical" evidence="13">
    <location>
        <begin position="123"/>
        <end position="148"/>
    </location>
</feature>
<evidence type="ECO:0000256" key="4">
    <source>
        <dbReference type="ARBA" id="ARBA00013797"/>
    </source>
</evidence>
<dbReference type="InterPro" id="IPR007704">
    <property type="entry name" value="PIG-M"/>
</dbReference>
<evidence type="ECO:0000256" key="12">
    <source>
        <dbReference type="ARBA" id="ARBA00025399"/>
    </source>
</evidence>
<evidence type="ECO:0000256" key="11">
    <source>
        <dbReference type="ARBA" id="ARBA00023136"/>
    </source>
</evidence>
<dbReference type="UniPathway" id="UPA00196"/>
<comment type="pathway">
    <text evidence="2 13">Glycolipid biosynthesis; glycosylphosphatidylinositol-anchor biosynthesis.</text>
</comment>
<sequence>MVGEDWGLIVLSFLVRVGFFLFGIYQDANFKVRYTDIDYFVFHDAAKYVYEGKSPYARDTYRYTPLLSWLLVPNHYFGWFHLGKIIFVILDLITGFLIMKLLNQAISKKRALMLESIWLLNPMVITISTRGNAESVLCCLIMLALYYLQKGKYTMAGLLYGLSIHFKIYPIIYCIPMAIFIYHRMRKEGPRAQLTALLNIGVSTLVPLLGCGWAMYKMYGYEFLDQSYLYHLYRTDHRHNFSIWNMLLYLDSANKGNGGSNLSKYAFVPQLLLVLVTGCFEWWNPTFDNLLSVLFVQTFAFVAYNKVCTSQYFVWYLIFLPFYLSRSHISWRRGILMVTLWAVTQGIWLSQGYYLEFEGKNVFYPGVFVASALFFLTNVWLLGGFITDLKTPVPLAMAGKKNN</sequence>
<keyword evidence="10 13" id="KW-1133">Transmembrane helix</keyword>
<keyword evidence="7 13" id="KW-0808">Transferase</keyword>
<feature type="transmembrane region" description="Helical" evidence="13">
    <location>
        <begin position="160"/>
        <end position="182"/>
    </location>
</feature>
<dbReference type="GO" id="GO:0006506">
    <property type="term" value="P:GPI anchor biosynthetic process"/>
    <property type="evidence" value="ECO:0007669"/>
    <property type="project" value="UniProtKB-UniPathway"/>
</dbReference>
<dbReference type="AlphaFoldDB" id="A0A6C1DTW3"/>
<proteinExistence type="inferred from homology"/>
<comment type="function">
    <text evidence="12 13">Mannosyltransferase involved in glycosylphosphatidylinositol-anchor biosynthesis. Transfers the first alpha-1,4-mannose to GlcN-acyl-PI during GPI precursor assembly. Required for cell wall integrity.</text>
</comment>
<keyword evidence="6 13" id="KW-0328">Glycosyltransferase</keyword>
<evidence type="ECO:0000256" key="8">
    <source>
        <dbReference type="ARBA" id="ARBA00022692"/>
    </source>
</evidence>
<dbReference type="GO" id="GO:0005789">
    <property type="term" value="C:endoplasmic reticulum membrane"/>
    <property type="evidence" value="ECO:0007669"/>
    <property type="project" value="UniProtKB-SubCell"/>
</dbReference>
<comment type="similarity">
    <text evidence="3 13">Belongs to the PIGM family.</text>
</comment>
<keyword evidence="8 13" id="KW-0812">Transmembrane</keyword>
<dbReference type="Proteomes" id="UP000501346">
    <property type="component" value="Chromosome ScX-SeX"/>
</dbReference>
<evidence type="ECO:0000313" key="14">
    <source>
        <dbReference type="EMBL" id="QID80472.1"/>
    </source>
</evidence>
<keyword evidence="11 13" id="KW-0472">Membrane</keyword>
<dbReference type="EC" id="2.4.1.-" evidence="13"/>
<protein>
    <recommendedName>
        <fullName evidence="4 13">GPI mannosyltransferase 1</fullName>
        <ecNumber evidence="13">2.4.1.-</ecNumber>
    </recommendedName>
    <alternativeName>
        <fullName evidence="13">GPI mannosyltransferase I</fullName>
    </alternativeName>
</protein>
<dbReference type="GO" id="GO:0004376">
    <property type="term" value="F:GPI mannosyltransferase activity"/>
    <property type="evidence" value="ECO:0007669"/>
    <property type="project" value="InterPro"/>
</dbReference>
<dbReference type="PANTHER" id="PTHR12886:SF0">
    <property type="entry name" value="GPI MANNOSYLTRANSFERASE 1"/>
    <property type="match status" value="1"/>
</dbReference>
<name>A0A6C1DTW3_SACPS</name>
<evidence type="ECO:0000256" key="6">
    <source>
        <dbReference type="ARBA" id="ARBA00022676"/>
    </source>
</evidence>
<feature type="transmembrane region" description="Helical" evidence="13">
    <location>
        <begin position="6"/>
        <end position="25"/>
    </location>
</feature>
<feature type="transmembrane region" description="Helical" evidence="13">
    <location>
        <begin position="336"/>
        <end position="355"/>
    </location>
</feature>
<dbReference type="Pfam" id="PF05007">
    <property type="entry name" value="Mannosyl_trans"/>
    <property type="match status" value="1"/>
</dbReference>
<feature type="transmembrane region" description="Helical" evidence="13">
    <location>
        <begin position="367"/>
        <end position="387"/>
    </location>
</feature>
<accession>A0A6C1DTW3</accession>
<feature type="transmembrane region" description="Helical" evidence="13">
    <location>
        <begin position="85"/>
        <end position="102"/>
    </location>
</feature>
<keyword evidence="5 13" id="KW-0337">GPI-anchor biosynthesis</keyword>
<feature type="transmembrane region" description="Helical" evidence="13">
    <location>
        <begin position="194"/>
        <end position="216"/>
    </location>
</feature>
<dbReference type="EMBL" id="CP048991">
    <property type="protein sequence ID" value="QID80472.1"/>
    <property type="molecule type" value="Genomic_DNA"/>
</dbReference>
<evidence type="ECO:0000256" key="13">
    <source>
        <dbReference type="RuleBase" id="RU365064"/>
    </source>
</evidence>
<evidence type="ECO:0000313" key="15">
    <source>
        <dbReference type="Proteomes" id="UP000501346"/>
    </source>
</evidence>
<evidence type="ECO:0000256" key="10">
    <source>
        <dbReference type="ARBA" id="ARBA00022989"/>
    </source>
</evidence>
<evidence type="ECO:0000256" key="2">
    <source>
        <dbReference type="ARBA" id="ARBA00004687"/>
    </source>
</evidence>